<dbReference type="PANTHER" id="PTHR47245">
    <property type="entry name" value="PEPTIDYLPROLYL ISOMERASE"/>
    <property type="match status" value="1"/>
</dbReference>
<dbReference type="Gene3D" id="3.10.50.40">
    <property type="match status" value="1"/>
</dbReference>
<name>A0A1F5PIL2_9BACT</name>
<comment type="caution">
    <text evidence="4">The sequence shown here is derived from an EMBL/GenBank/DDBJ whole genome shotgun (WGS) entry which is preliminary data.</text>
</comment>
<dbReference type="AlphaFoldDB" id="A0A1F5PIL2"/>
<dbReference type="EMBL" id="MFEO01000017">
    <property type="protein sequence ID" value="OGE89721.1"/>
    <property type="molecule type" value="Genomic_DNA"/>
</dbReference>
<proteinExistence type="predicted"/>
<dbReference type="InterPro" id="IPR046357">
    <property type="entry name" value="PPIase_dom_sf"/>
</dbReference>
<feature type="domain" description="PpiC" evidence="3">
    <location>
        <begin position="184"/>
        <end position="284"/>
    </location>
</feature>
<dbReference type="PANTHER" id="PTHR47245:SF2">
    <property type="entry name" value="PEPTIDYL-PROLYL CIS-TRANS ISOMERASE HP_0175-RELATED"/>
    <property type="match status" value="1"/>
</dbReference>
<evidence type="ECO:0000259" key="3">
    <source>
        <dbReference type="PROSITE" id="PS50198"/>
    </source>
</evidence>
<sequence length="326" mass="36846">MENSEHPPLETPSSTTTLPWLRVRWQLVVKILLWLVAFFILGVAVFSYGIYRVRWQNPTVSTITKVLPFPAAMVNWRIVSLYEFNSRFDAYKKAITYNQDYDFSDPKNTDDIHKQQDALLTRMIDLKLEEQLARSRGISVSSDEVDRELETIAVQAQVDPSNLDDLVNNIYGWSRQQFIANVVIPQIRERKLQQAVASDVTLNADALARAQDVLQQITAGGDFAKLAEQYSDDPSSKPQGGDLGWNPSGAFVTEFEDAVSRLEIGKTSDLVTTQFGYHIVQVLGRTGEGTADAKTHVRHILIATKPFTDWLAQQTEQSKVWKFPVI</sequence>
<gene>
    <name evidence="4" type="ORF">A2722_03460</name>
</gene>
<evidence type="ECO:0000256" key="2">
    <source>
        <dbReference type="SAM" id="Phobius"/>
    </source>
</evidence>
<dbReference type="SUPFAM" id="SSF54534">
    <property type="entry name" value="FKBP-like"/>
    <property type="match status" value="1"/>
</dbReference>
<keyword evidence="1" id="KW-0413">Isomerase</keyword>
<dbReference type="PROSITE" id="PS01096">
    <property type="entry name" value="PPIC_PPIASE_1"/>
    <property type="match status" value="1"/>
</dbReference>
<dbReference type="Pfam" id="PF13616">
    <property type="entry name" value="Rotamase_3"/>
    <property type="match status" value="1"/>
</dbReference>
<keyword evidence="2" id="KW-0812">Transmembrane</keyword>
<evidence type="ECO:0000313" key="5">
    <source>
        <dbReference type="Proteomes" id="UP000178377"/>
    </source>
</evidence>
<dbReference type="Gene3D" id="1.10.4030.10">
    <property type="entry name" value="Porin chaperone SurA, peptide-binding domain"/>
    <property type="match status" value="1"/>
</dbReference>
<keyword evidence="2" id="KW-0472">Membrane</keyword>
<dbReference type="InterPro" id="IPR027304">
    <property type="entry name" value="Trigger_fact/SurA_dom_sf"/>
</dbReference>
<feature type="transmembrane region" description="Helical" evidence="2">
    <location>
        <begin position="31"/>
        <end position="51"/>
    </location>
</feature>
<keyword evidence="1" id="KW-0697">Rotamase</keyword>
<organism evidence="4 5">
    <name type="scientific">Candidatus Doudnabacteria bacterium RIFCSPHIGHO2_01_FULL_50_11</name>
    <dbReference type="NCBI Taxonomy" id="1817828"/>
    <lineage>
        <taxon>Bacteria</taxon>
        <taxon>Candidatus Doudnaibacteriota</taxon>
    </lineage>
</organism>
<dbReference type="Proteomes" id="UP000178377">
    <property type="component" value="Unassembled WGS sequence"/>
</dbReference>
<evidence type="ECO:0000313" key="4">
    <source>
        <dbReference type="EMBL" id="OGE89721.1"/>
    </source>
</evidence>
<dbReference type="Pfam" id="PF13624">
    <property type="entry name" value="SurA_N_3"/>
    <property type="match status" value="1"/>
</dbReference>
<dbReference type="InterPro" id="IPR050245">
    <property type="entry name" value="PrsA_foldase"/>
</dbReference>
<dbReference type="SUPFAM" id="SSF109998">
    <property type="entry name" value="Triger factor/SurA peptide-binding domain-like"/>
    <property type="match status" value="1"/>
</dbReference>
<reference evidence="4 5" key="1">
    <citation type="journal article" date="2016" name="Nat. Commun.">
        <title>Thousands of microbial genomes shed light on interconnected biogeochemical processes in an aquifer system.</title>
        <authorList>
            <person name="Anantharaman K."/>
            <person name="Brown C.T."/>
            <person name="Hug L.A."/>
            <person name="Sharon I."/>
            <person name="Castelle C.J."/>
            <person name="Probst A.J."/>
            <person name="Thomas B.C."/>
            <person name="Singh A."/>
            <person name="Wilkins M.J."/>
            <person name="Karaoz U."/>
            <person name="Brodie E.L."/>
            <person name="Williams K.H."/>
            <person name="Hubbard S.S."/>
            <person name="Banfield J.F."/>
        </authorList>
    </citation>
    <scope>NUCLEOTIDE SEQUENCE [LARGE SCALE GENOMIC DNA]</scope>
</reference>
<protein>
    <recommendedName>
        <fullName evidence="3">PpiC domain-containing protein</fullName>
    </recommendedName>
</protein>
<dbReference type="InterPro" id="IPR023058">
    <property type="entry name" value="PPIase_PpiC_CS"/>
</dbReference>
<dbReference type="GO" id="GO:0003755">
    <property type="term" value="F:peptidyl-prolyl cis-trans isomerase activity"/>
    <property type="evidence" value="ECO:0007669"/>
    <property type="project" value="UniProtKB-KW"/>
</dbReference>
<dbReference type="InterPro" id="IPR000297">
    <property type="entry name" value="PPIase_PpiC"/>
</dbReference>
<dbReference type="PROSITE" id="PS50198">
    <property type="entry name" value="PPIC_PPIASE_2"/>
    <property type="match status" value="1"/>
</dbReference>
<accession>A0A1F5PIL2</accession>
<evidence type="ECO:0000256" key="1">
    <source>
        <dbReference type="PROSITE-ProRule" id="PRU00278"/>
    </source>
</evidence>
<keyword evidence="2" id="KW-1133">Transmembrane helix</keyword>
<dbReference type="STRING" id="1817828.A2722_03460"/>